<keyword evidence="4 5" id="KW-0560">Oxidoreductase</keyword>
<dbReference type="HAMAP" id="MF_00818">
    <property type="entry name" value="QueF_type1"/>
    <property type="match status" value="1"/>
</dbReference>
<evidence type="ECO:0000256" key="2">
    <source>
        <dbReference type="ARBA" id="ARBA00022785"/>
    </source>
</evidence>
<dbReference type="Proteomes" id="UP000501452">
    <property type="component" value="Chromosome"/>
</dbReference>
<dbReference type="GO" id="GO:0008616">
    <property type="term" value="P:tRNA queuosine(34) biosynthetic process"/>
    <property type="evidence" value="ECO:0007669"/>
    <property type="project" value="UniProtKB-UniRule"/>
</dbReference>
<evidence type="ECO:0000256" key="3">
    <source>
        <dbReference type="ARBA" id="ARBA00022857"/>
    </source>
</evidence>
<feature type="compositionally biased region" description="Basic and acidic residues" evidence="6">
    <location>
        <begin position="15"/>
        <end position="24"/>
    </location>
</feature>
<dbReference type="InterPro" id="IPR050084">
    <property type="entry name" value="NADPH_dep_7-cyano-7-deazaG_red"/>
</dbReference>
<dbReference type="GO" id="GO:0033739">
    <property type="term" value="F:preQ1 synthase activity"/>
    <property type="evidence" value="ECO:0007669"/>
    <property type="project" value="UniProtKB-UniRule"/>
</dbReference>
<feature type="region of interest" description="Disordered" evidence="6">
    <location>
        <begin position="1"/>
        <end position="24"/>
    </location>
</feature>
<evidence type="ECO:0000313" key="8">
    <source>
        <dbReference type="Proteomes" id="UP000501452"/>
    </source>
</evidence>
<dbReference type="KEGG" id="rub:GBA63_00985"/>
<keyword evidence="3 5" id="KW-0521">NADP</keyword>
<dbReference type="PANTHER" id="PTHR34354:SF1">
    <property type="entry name" value="NADPH-DEPENDENT 7-CYANO-7-DEAZAGUANINE REDUCTASE"/>
    <property type="match status" value="1"/>
</dbReference>
<proteinExistence type="inferred from homology"/>
<evidence type="ECO:0000256" key="4">
    <source>
        <dbReference type="ARBA" id="ARBA00023002"/>
    </source>
</evidence>
<gene>
    <name evidence="5 7" type="primary">queF</name>
    <name evidence="7" type="ORF">GBA63_00985</name>
</gene>
<sequence>MVRRANHYQEASMQRGDERVLGRDARGPIRADEIDTVPWAHGGKDAVVEFATDELTAICPVTGQPDFYDLKLTYRPRERLLESKAMKLYLWGFREKGAFAEDLAATLLDDLVAACDPVEMTVDLTQQVRGGLKIRTVVRHTG</sequence>
<keyword evidence="2 5" id="KW-0671">Queuosine biosynthesis</keyword>
<dbReference type="SUPFAM" id="SSF55620">
    <property type="entry name" value="Tetrahydrobiopterin biosynthesis enzymes-like"/>
    <property type="match status" value="1"/>
</dbReference>
<keyword evidence="1 5" id="KW-0963">Cytoplasm</keyword>
<name>A0A6G8Q4H5_9ACTN</name>
<evidence type="ECO:0000256" key="6">
    <source>
        <dbReference type="SAM" id="MobiDB-lite"/>
    </source>
</evidence>
<comment type="pathway">
    <text evidence="5">tRNA modification; tRNA-queuosine biosynthesis.</text>
</comment>
<comment type="similarity">
    <text evidence="5">Belongs to the GTP cyclohydrolase I family. QueF type 1 subfamily.</text>
</comment>
<dbReference type="EC" id="1.7.1.13" evidence="5"/>
<dbReference type="InterPro" id="IPR043133">
    <property type="entry name" value="GTP-CH-I_C/QueF"/>
</dbReference>
<comment type="subcellular location">
    <subcellularLocation>
        <location evidence="5">Cytoplasm</location>
    </subcellularLocation>
</comment>
<dbReference type="UniPathway" id="UPA00392"/>
<dbReference type="NCBIfam" id="TIGR03139">
    <property type="entry name" value="QueF-II"/>
    <property type="match status" value="1"/>
</dbReference>
<dbReference type="InterPro" id="IPR016856">
    <property type="entry name" value="QueF_type1"/>
</dbReference>
<dbReference type="PANTHER" id="PTHR34354">
    <property type="entry name" value="NADPH-DEPENDENT 7-CYANO-7-DEAZAGUANINE REDUCTASE"/>
    <property type="match status" value="1"/>
</dbReference>
<comment type="catalytic activity">
    <reaction evidence="5">
        <text>7-aminomethyl-7-carbaguanine + 2 NADP(+) = 7-cyano-7-carbaguanine + 2 NADPH + 3 H(+)</text>
        <dbReference type="Rhea" id="RHEA:13409"/>
        <dbReference type="ChEBI" id="CHEBI:15378"/>
        <dbReference type="ChEBI" id="CHEBI:45075"/>
        <dbReference type="ChEBI" id="CHEBI:57783"/>
        <dbReference type="ChEBI" id="CHEBI:58349"/>
        <dbReference type="ChEBI" id="CHEBI:58703"/>
        <dbReference type="EC" id="1.7.1.13"/>
    </reaction>
</comment>
<dbReference type="GO" id="GO:0005737">
    <property type="term" value="C:cytoplasm"/>
    <property type="evidence" value="ECO:0007669"/>
    <property type="project" value="UniProtKB-SubCell"/>
</dbReference>
<comment type="function">
    <text evidence="5">Catalyzes the NADPH-dependent reduction of 7-cyano-7-deazaguanine (preQ0) to 7-aminomethyl-7-deazaguanine (preQ1).</text>
</comment>
<dbReference type="AlphaFoldDB" id="A0A6G8Q4H5"/>
<organism evidence="7 8">
    <name type="scientific">Rubrobacter tropicus</name>
    <dbReference type="NCBI Taxonomy" id="2653851"/>
    <lineage>
        <taxon>Bacteria</taxon>
        <taxon>Bacillati</taxon>
        <taxon>Actinomycetota</taxon>
        <taxon>Rubrobacteria</taxon>
        <taxon>Rubrobacterales</taxon>
        <taxon>Rubrobacteraceae</taxon>
        <taxon>Rubrobacter</taxon>
    </lineage>
</organism>
<feature type="binding site" evidence="5">
    <location>
        <begin position="81"/>
        <end position="83"/>
    </location>
    <ligand>
        <name>substrate</name>
    </ligand>
</feature>
<feature type="active site" description="Proton donor" evidence="5">
    <location>
        <position position="66"/>
    </location>
</feature>
<keyword evidence="8" id="KW-1185">Reference proteome</keyword>
<dbReference type="Pfam" id="PF14489">
    <property type="entry name" value="QueF"/>
    <property type="match status" value="1"/>
</dbReference>
<evidence type="ECO:0000256" key="5">
    <source>
        <dbReference type="HAMAP-Rule" id="MF_00818"/>
    </source>
</evidence>
<dbReference type="Gene3D" id="3.30.1130.10">
    <property type="match status" value="1"/>
</dbReference>
<protein>
    <recommendedName>
        <fullName evidence="5">NADPH-dependent 7-cyano-7-deazaguanine reductase</fullName>
        <ecNumber evidence="5">1.7.1.13</ecNumber>
    </recommendedName>
    <alternativeName>
        <fullName evidence="5">7-cyano-7-carbaguanine reductase</fullName>
    </alternativeName>
    <alternativeName>
        <fullName evidence="5">NADPH-dependent nitrile oxidoreductase</fullName>
    </alternativeName>
    <alternativeName>
        <fullName evidence="5">PreQ(0) reductase</fullName>
    </alternativeName>
</protein>
<reference evidence="7 8" key="1">
    <citation type="submission" date="2019-10" db="EMBL/GenBank/DDBJ databases">
        <title>Rubrobacter sp nov SCSIO 52090 isolated from a deep-sea sediment in the South China Sea.</title>
        <authorList>
            <person name="Chen R.W."/>
        </authorList>
    </citation>
    <scope>NUCLEOTIDE SEQUENCE [LARGE SCALE GENOMIC DNA]</scope>
    <source>
        <strain evidence="7 8">SCSIO 52909</strain>
    </source>
</reference>
<comment type="caution">
    <text evidence="5">Lacks conserved residue(s) required for the propagation of feature annotation.</text>
</comment>
<evidence type="ECO:0000313" key="7">
    <source>
        <dbReference type="EMBL" id="QIN81353.1"/>
    </source>
</evidence>
<dbReference type="EMBL" id="CP045119">
    <property type="protein sequence ID" value="QIN81353.1"/>
    <property type="molecule type" value="Genomic_DNA"/>
</dbReference>
<accession>A0A6G8Q4H5</accession>
<dbReference type="InterPro" id="IPR029500">
    <property type="entry name" value="QueF"/>
</dbReference>
<feature type="active site" description="Thioimide intermediate" evidence="5">
    <location>
        <position position="59"/>
    </location>
</feature>
<evidence type="ECO:0000256" key="1">
    <source>
        <dbReference type="ARBA" id="ARBA00022490"/>
    </source>
</evidence>